<feature type="transmembrane region" description="Helical" evidence="1">
    <location>
        <begin position="43"/>
        <end position="61"/>
    </location>
</feature>
<keyword evidence="1" id="KW-1133">Transmembrane helix</keyword>
<comment type="caution">
    <text evidence="2">The sequence shown here is derived from an EMBL/GenBank/DDBJ whole genome shotgun (WGS) entry which is preliminary data.</text>
</comment>
<accession>A0A9W7LE53</accession>
<reference evidence="3" key="1">
    <citation type="journal article" date="2023" name="Commun. Biol.">
        <title>Genome analysis of Parmales, the sister group of diatoms, reveals the evolutionary specialization of diatoms from phago-mixotrophs to photoautotrophs.</title>
        <authorList>
            <person name="Ban H."/>
            <person name="Sato S."/>
            <person name="Yoshikawa S."/>
            <person name="Yamada K."/>
            <person name="Nakamura Y."/>
            <person name="Ichinomiya M."/>
            <person name="Sato N."/>
            <person name="Blanc-Mathieu R."/>
            <person name="Endo H."/>
            <person name="Kuwata A."/>
            <person name="Ogata H."/>
        </authorList>
    </citation>
    <scope>NUCLEOTIDE SEQUENCE [LARGE SCALE GENOMIC DNA]</scope>
</reference>
<dbReference type="Proteomes" id="UP001165065">
    <property type="component" value="Unassembled WGS sequence"/>
</dbReference>
<dbReference type="AlphaFoldDB" id="A0A9W7LE53"/>
<name>A0A9W7LE53_9STRA</name>
<sequence length="135" mass="15153">MSQLEGLFDSSIDNEVLCAPKSDELMRIYGEAGMNRTSMNLEYAGAVMSVLPPLIFLGAVACFFSEDDFLTMSDVHDYAKLVQMVVAGTVVCLPLVSWIGCKVRSRNAKKREEEEERDPRVFLKKHKVKVRYAGL</sequence>
<feature type="transmembrane region" description="Helical" evidence="1">
    <location>
        <begin position="81"/>
        <end position="101"/>
    </location>
</feature>
<gene>
    <name evidence="2" type="ORF">TrCOL_g6604</name>
</gene>
<keyword evidence="1" id="KW-0472">Membrane</keyword>
<organism evidence="2 3">
    <name type="scientific">Triparma columacea</name>
    <dbReference type="NCBI Taxonomy" id="722753"/>
    <lineage>
        <taxon>Eukaryota</taxon>
        <taxon>Sar</taxon>
        <taxon>Stramenopiles</taxon>
        <taxon>Ochrophyta</taxon>
        <taxon>Bolidophyceae</taxon>
        <taxon>Parmales</taxon>
        <taxon>Triparmaceae</taxon>
        <taxon>Triparma</taxon>
    </lineage>
</organism>
<keyword evidence="3" id="KW-1185">Reference proteome</keyword>
<dbReference type="EMBL" id="BRYA01000357">
    <property type="protein sequence ID" value="GMI47740.1"/>
    <property type="molecule type" value="Genomic_DNA"/>
</dbReference>
<evidence type="ECO:0000256" key="1">
    <source>
        <dbReference type="SAM" id="Phobius"/>
    </source>
</evidence>
<proteinExistence type="predicted"/>
<evidence type="ECO:0000313" key="2">
    <source>
        <dbReference type="EMBL" id="GMI47740.1"/>
    </source>
</evidence>
<protein>
    <submittedName>
        <fullName evidence="2">Uncharacterized protein</fullName>
    </submittedName>
</protein>
<dbReference type="OrthoDB" id="10382968at2759"/>
<evidence type="ECO:0000313" key="3">
    <source>
        <dbReference type="Proteomes" id="UP001165065"/>
    </source>
</evidence>
<keyword evidence="1" id="KW-0812">Transmembrane</keyword>